<keyword evidence="3" id="KW-1185">Reference proteome</keyword>
<evidence type="ECO:0008006" key="4">
    <source>
        <dbReference type="Google" id="ProtNLM"/>
    </source>
</evidence>
<feature type="region of interest" description="Disordered" evidence="1">
    <location>
        <begin position="54"/>
        <end position="75"/>
    </location>
</feature>
<feature type="compositionally biased region" description="Basic residues" evidence="1">
    <location>
        <begin position="88"/>
        <end position="99"/>
    </location>
</feature>
<dbReference type="Proteomes" id="UP000799444">
    <property type="component" value="Unassembled WGS sequence"/>
</dbReference>
<name>A0A9P4UVM5_9PLEO</name>
<dbReference type="InterPro" id="IPR036047">
    <property type="entry name" value="F-box-like_dom_sf"/>
</dbReference>
<organism evidence="2 3">
    <name type="scientific">Polyplosphaeria fusca</name>
    <dbReference type="NCBI Taxonomy" id="682080"/>
    <lineage>
        <taxon>Eukaryota</taxon>
        <taxon>Fungi</taxon>
        <taxon>Dikarya</taxon>
        <taxon>Ascomycota</taxon>
        <taxon>Pezizomycotina</taxon>
        <taxon>Dothideomycetes</taxon>
        <taxon>Pleosporomycetidae</taxon>
        <taxon>Pleosporales</taxon>
        <taxon>Tetraplosphaeriaceae</taxon>
        <taxon>Polyplosphaeria</taxon>
    </lineage>
</organism>
<evidence type="ECO:0000256" key="1">
    <source>
        <dbReference type="SAM" id="MobiDB-lite"/>
    </source>
</evidence>
<dbReference type="OrthoDB" id="3797353at2759"/>
<feature type="region of interest" description="Disordered" evidence="1">
    <location>
        <begin position="88"/>
        <end position="111"/>
    </location>
</feature>
<accession>A0A9P4UVM5</accession>
<sequence length="582" mass="65781">MSDITMDSDERLMNRREPALGLIRSFHFHITTSTVKARARDCRSFARLPGRGCSCPHTHKPNRAPKNFSSTPPRRSNTQLSIVIMAKKKSKTAKSKTKKATPPGLPAAEGTPISTLPPELLTKVISYIPGCVKAVRQVCRGFRNCAWPAFGERIGQVKFDLRSRVSMSNLWKISQNGHLSPHIKYLRFAVGHIPRTWPIVRSEMYDSDMDGYGMELDEIIHVADVLDEGTMDSLHHWKYHVEYWFAEVWEWTPCYEHSLDSMEYVATSAQRKAIVDVLATLLLKFNNLEFVKYVACTFPEAFRATKFKILEEIDEAQDDMSVLTVMEPHGADITAMDILGVNILLCAISTADLKVPSLAIPVPYHYCQTLAMYTPRDIIEKVFASVEHLETYQLPDAVFDHHLNNNQEFILTSALAPKLKSLDWGFWFNDPGASAQMPTWATVTASAGNYAPLTHLTLGAVTNAHCPSYHPSFFNFLSKFGPTLKFLELRKPTLYPWSELVEFLASSTDLSLDRLTLDFNGLSFVHVLAKVSSKDFVKEHHLYQAAEKIVIVPHNVKICVEERFKSRRDDETVGKSSKARSK</sequence>
<dbReference type="EMBL" id="ML996370">
    <property type="protein sequence ID" value="KAF2726943.1"/>
    <property type="molecule type" value="Genomic_DNA"/>
</dbReference>
<reference evidence="2" key="1">
    <citation type="journal article" date="2020" name="Stud. Mycol.">
        <title>101 Dothideomycetes genomes: a test case for predicting lifestyles and emergence of pathogens.</title>
        <authorList>
            <person name="Haridas S."/>
            <person name="Albert R."/>
            <person name="Binder M."/>
            <person name="Bloem J."/>
            <person name="Labutti K."/>
            <person name="Salamov A."/>
            <person name="Andreopoulos B."/>
            <person name="Baker S."/>
            <person name="Barry K."/>
            <person name="Bills G."/>
            <person name="Bluhm B."/>
            <person name="Cannon C."/>
            <person name="Castanera R."/>
            <person name="Culley D."/>
            <person name="Daum C."/>
            <person name="Ezra D."/>
            <person name="Gonzalez J."/>
            <person name="Henrissat B."/>
            <person name="Kuo A."/>
            <person name="Liang C."/>
            <person name="Lipzen A."/>
            <person name="Lutzoni F."/>
            <person name="Magnuson J."/>
            <person name="Mondo S."/>
            <person name="Nolan M."/>
            <person name="Ohm R."/>
            <person name="Pangilinan J."/>
            <person name="Park H.-J."/>
            <person name="Ramirez L."/>
            <person name="Alfaro M."/>
            <person name="Sun H."/>
            <person name="Tritt A."/>
            <person name="Yoshinaga Y."/>
            <person name="Zwiers L.-H."/>
            <person name="Turgeon B."/>
            <person name="Goodwin S."/>
            <person name="Spatafora J."/>
            <person name="Crous P."/>
            <person name="Grigoriev I."/>
        </authorList>
    </citation>
    <scope>NUCLEOTIDE SEQUENCE</scope>
    <source>
        <strain evidence="2">CBS 125425</strain>
    </source>
</reference>
<protein>
    <recommendedName>
        <fullName evidence="4">F-box domain-containing protein</fullName>
    </recommendedName>
</protein>
<dbReference type="AlphaFoldDB" id="A0A9P4UVM5"/>
<gene>
    <name evidence="2" type="ORF">EJ04DRAFT_557692</name>
</gene>
<comment type="caution">
    <text evidence="2">The sequence shown here is derived from an EMBL/GenBank/DDBJ whole genome shotgun (WGS) entry which is preliminary data.</text>
</comment>
<dbReference type="SUPFAM" id="SSF81383">
    <property type="entry name" value="F-box domain"/>
    <property type="match status" value="1"/>
</dbReference>
<evidence type="ECO:0000313" key="2">
    <source>
        <dbReference type="EMBL" id="KAF2726943.1"/>
    </source>
</evidence>
<evidence type="ECO:0000313" key="3">
    <source>
        <dbReference type="Proteomes" id="UP000799444"/>
    </source>
</evidence>
<proteinExistence type="predicted"/>